<dbReference type="InterPro" id="IPR029063">
    <property type="entry name" value="SAM-dependent_MTases_sf"/>
</dbReference>
<evidence type="ECO:0000256" key="4">
    <source>
        <dbReference type="ARBA" id="ARBA00013682"/>
    </source>
</evidence>
<keyword evidence="8" id="KW-0949">S-adenosyl-L-methionine</keyword>
<comment type="function">
    <text evidence="1 8">Specifically methylates the guanine in position 966 of 16S rRNA in the assembled 30S particle.</text>
</comment>
<comment type="catalytic activity">
    <reaction evidence="7 8">
        <text>guanosine(966) in 16S rRNA + S-adenosyl-L-methionine = N(2)-methylguanosine(966) in 16S rRNA + S-adenosyl-L-homocysteine + H(+)</text>
        <dbReference type="Rhea" id="RHEA:23548"/>
        <dbReference type="Rhea" id="RHEA-COMP:10211"/>
        <dbReference type="Rhea" id="RHEA-COMP:10212"/>
        <dbReference type="ChEBI" id="CHEBI:15378"/>
        <dbReference type="ChEBI" id="CHEBI:57856"/>
        <dbReference type="ChEBI" id="CHEBI:59789"/>
        <dbReference type="ChEBI" id="CHEBI:74269"/>
        <dbReference type="ChEBI" id="CHEBI:74481"/>
        <dbReference type="EC" id="2.1.1.171"/>
    </reaction>
</comment>
<evidence type="ECO:0000313" key="10">
    <source>
        <dbReference type="Proteomes" id="UP000198672"/>
    </source>
</evidence>
<evidence type="ECO:0000256" key="3">
    <source>
        <dbReference type="ARBA" id="ARBA00012141"/>
    </source>
</evidence>
<evidence type="ECO:0000256" key="7">
    <source>
        <dbReference type="ARBA" id="ARBA00048326"/>
    </source>
</evidence>
<dbReference type="PIRSF" id="PIRSF004553">
    <property type="entry name" value="CHP00095"/>
    <property type="match status" value="1"/>
</dbReference>
<comment type="similarity">
    <text evidence="2 8">Belongs to the methyltransferase superfamily. RsmD family.</text>
</comment>
<evidence type="ECO:0000256" key="2">
    <source>
        <dbReference type="ARBA" id="ARBA00005269"/>
    </source>
</evidence>
<organism evidence="9 10">
    <name type="scientific">Allochromatium warmingii</name>
    <name type="common">Chromatium warmingii</name>
    <dbReference type="NCBI Taxonomy" id="61595"/>
    <lineage>
        <taxon>Bacteria</taxon>
        <taxon>Pseudomonadati</taxon>
        <taxon>Pseudomonadota</taxon>
        <taxon>Gammaproteobacteria</taxon>
        <taxon>Chromatiales</taxon>
        <taxon>Chromatiaceae</taxon>
        <taxon>Allochromatium</taxon>
    </lineage>
</organism>
<dbReference type="OrthoDB" id="9803017at2"/>
<dbReference type="InterPro" id="IPR002052">
    <property type="entry name" value="DNA_methylase_N6_adenine_CS"/>
</dbReference>
<sequence>MRPQLVARPKPRPANQLRLIGGDYRGRRLSFPDQPGLRPTADRVRETLFNWVAPRIAGARCLDLFAGSGALGFEALSRGARAVVMLEQAPAVARQLRENAERLGATAVQVHQADALRWLELERVREPFDLVFLDPPFAADLLAPALERLDRCGWLAPEAQVYLETAAQTGFPALPVGWELIRDKRASQVRYGLAVTAAQLSK</sequence>
<evidence type="ECO:0000256" key="8">
    <source>
        <dbReference type="PIRNR" id="PIRNR004553"/>
    </source>
</evidence>
<dbReference type="STRING" id="61595.SAMN05421644_10490"/>
<dbReference type="PANTHER" id="PTHR43542:SF1">
    <property type="entry name" value="METHYLTRANSFERASE"/>
    <property type="match status" value="1"/>
</dbReference>
<dbReference type="SUPFAM" id="SSF53335">
    <property type="entry name" value="S-adenosyl-L-methionine-dependent methyltransferases"/>
    <property type="match status" value="1"/>
</dbReference>
<dbReference type="CDD" id="cd02440">
    <property type="entry name" value="AdoMet_MTases"/>
    <property type="match status" value="1"/>
</dbReference>
<dbReference type="RefSeq" id="WP_091332038.1">
    <property type="nucleotide sequence ID" value="NZ_FNOW01000004.1"/>
</dbReference>
<keyword evidence="8" id="KW-0698">rRNA processing</keyword>
<dbReference type="Pfam" id="PF03602">
    <property type="entry name" value="Cons_hypoth95"/>
    <property type="match status" value="1"/>
</dbReference>
<reference evidence="10" key="1">
    <citation type="submission" date="2016-10" db="EMBL/GenBank/DDBJ databases">
        <authorList>
            <person name="Varghese N."/>
            <person name="Submissions S."/>
        </authorList>
    </citation>
    <scope>NUCLEOTIDE SEQUENCE [LARGE SCALE GENOMIC DNA]</scope>
    <source>
        <strain evidence="10">DSM 173</strain>
    </source>
</reference>
<dbReference type="InterPro" id="IPR004398">
    <property type="entry name" value="RNA_MeTrfase_RsmD"/>
</dbReference>
<evidence type="ECO:0000256" key="1">
    <source>
        <dbReference type="ARBA" id="ARBA00002649"/>
    </source>
</evidence>
<dbReference type="NCBIfam" id="TIGR00095">
    <property type="entry name" value="16S rRNA (guanine(966)-N(2))-methyltransferase RsmD"/>
    <property type="match status" value="1"/>
</dbReference>
<evidence type="ECO:0000256" key="5">
    <source>
        <dbReference type="ARBA" id="ARBA00022603"/>
    </source>
</evidence>
<dbReference type="AlphaFoldDB" id="A0A1H3C322"/>
<dbReference type="GO" id="GO:0003676">
    <property type="term" value="F:nucleic acid binding"/>
    <property type="evidence" value="ECO:0007669"/>
    <property type="project" value="InterPro"/>
</dbReference>
<evidence type="ECO:0000256" key="6">
    <source>
        <dbReference type="ARBA" id="ARBA00022679"/>
    </source>
</evidence>
<gene>
    <name evidence="9" type="ORF">SAMN05421644_10490</name>
</gene>
<name>A0A1H3C322_ALLWA</name>
<dbReference type="PROSITE" id="PS00092">
    <property type="entry name" value="N6_MTASE"/>
    <property type="match status" value="1"/>
</dbReference>
<dbReference type="GO" id="GO:0052913">
    <property type="term" value="F:16S rRNA (guanine(966)-N(2))-methyltransferase activity"/>
    <property type="evidence" value="ECO:0007669"/>
    <property type="project" value="UniProtKB-EC"/>
</dbReference>
<keyword evidence="10" id="KW-1185">Reference proteome</keyword>
<proteinExistence type="inferred from homology"/>
<dbReference type="PANTHER" id="PTHR43542">
    <property type="entry name" value="METHYLTRANSFERASE"/>
    <property type="match status" value="1"/>
</dbReference>
<dbReference type="EC" id="2.1.1.171" evidence="3 8"/>
<accession>A0A1H3C322</accession>
<dbReference type="EMBL" id="FNOW01000004">
    <property type="protein sequence ID" value="SDX47909.1"/>
    <property type="molecule type" value="Genomic_DNA"/>
</dbReference>
<keyword evidence="5 8" id="KW-0489">Methyltransferase</keyword>
<dbReference type="Gene3D" id="3.40.50.150">
    <property type="entry name" value="Vaccinia Virus protein VP39"/>
    <property type="match status" value="1"/>
</dbReference>
<evidence type="ECO:0000313" key="9">
    <source>
        <dbReference type="EMBL" id="SDX47909.1"/>
    </source>
</evidence>
<protein>
    <recommendedName>
        <fullName evidence="4 8">Ribosomal RNA small subunit methyltransferase D</fullName>
        <ecNumber evidence="3 8">2.1.1.171</ecNumber>
    </recommendedName>
</protein>
<dbReference type="Proteomes" id="UP000198672">
    <property type="component" value="Unassembled WGS sequence"/>
</dbReference>
<keyword evidence="6 8" id="KW-0808">Transferase</keyword>